<dbReference type="InterPro" id="IPR006680">
    <property type="entry name" value="Amidohydro-rel"/>
</dbReference>
<dbReference type="Gene3D" id="2.30.40.10">
    <property type="entry name" value="Urease, subunit C, domain 1"/>
    <property type="match status" value="1"/>
</dbReference>
<dbReference type="InterPro" id="IPR036461">
    <property type="entry name" value="Urease_betasu_sf"/>
</dbReference>
<comment type="PTM">
    <text evidence="7">Carbamylation allows a single lysine to coordinate two nickel ions.</text>
</comment>
<dbReference type="GO" id="GO:0016151">
    <property type="term" value="F:nickel cation binding"/>
    <property type="evidence" value="ECO:0007669"/>
    <property type="project" value="InterPro"/>
</dbReference>
<sequence>MKLAPREFDKLRLHQAGVLAQKRLARGVRLNHPEAIALIATQILEFIREGKSVAELMDLGRQLLGKRQVLPAVAHLLDEVQIEGTFPDGTKLVTVHSPISLENGDLKLALHGSFFPVPDVDAFPPLEEESEAPGKVTTAAGSVVLNAGRLTVKLTVTSKCDRPIQVGSHYHFIETNPFLVFDRAAAYGMRLNIAAGTAVRFEPGESKSVVLVSIGGNKVIRGGNSLVDGPVNAERLAGVIEKVKAQGFGHMEQGTAVKGIVGQTAHHTVSIPKEHYANTYGPTVGDKVKLGDTNLVLEVERDLTHYGDECKFGGGKVLREGMGQMAGVGAADVLDTVIVNALIVDYSGIYKADVGIKGSKISAIGKAGNPDVMEGVTEGMIVGVNTEAIAGEGMILTAGGIDTHIHFICPQQADEAIASGVTTLIGGGTGPASGTCATTCTPAPHQMKVMLQATDTQPLNIGFTGKGNTAKPEGLADIIEAGAIGLKLHEDWGTTPAAIDNCLTVADKFDIQVTIHTDTLNESSVVEGTIKAFKGRTIHTYHSEGAGGGHAPDIITVCGQANVLPSSTNPTRPYTKNTIDEHLDMLMVCHHLDKNTKEDVAFAESRIRGETIAAEDILHDLGAISTMSSDSQAMGRIGEVVTRTWQTADKMKVQRGALSEDADHGNDNFRVKRYVSKYTINPALMHGVAHVIGSVEVGKLADLVLWRPAFFGAKPEMVIKGGIIAWAQMGDANASIPTPQPMAMRPMYGAMGKAVGATSLAFMSQAAIEKGKPKEYGLEKEAVAVQGCRTITKKDMKFNSALPVIKVDPETYSVTADGVPLTCLPAEKLPLAQNYFLF</sequence>
<dbReference type="Gene3D" id="3.20.20.140">
    <property type="entry name" value="Metal-dependent hydrolases"/>
    <property type="match status" value="1"/>
</dbReference>
<dbReference type="InterPro" id="IPR008221">
    <property type="entry name" value="Urease"/>
</dbReference>
<feature type="binding site" evidence="8">
    <location>
        <position position="404"/>
    </location>
    <ligand>
        <name>Ni(2+)</name>
        <dbReference type="ChEBI" id="CHEBI:49786"/>
        <label>1</label>
    </ligand>
</feature>
<comment type="pathway">
    <text evidence="1 6">Nitrogen metabolism; urea degradation; CO(2) and NH(3) from urea (urease route): step 1/1.</text>
</comment>
<organism evidence="12 13">
    <name type="scientific">Klebsormidium nitens</name>
    <name type="common">Green alga</name>
    <name type="synonym">Ulothrix nitens</name>
    <dbReference type="NCBI Taxonomy" id="105231"/>
    <lineage>
        <taxon>Eukaryota</taxon>
        <taxon>Viridiplantae</taxon>
        <taxon>Streptophyta</taxon>
        <taxon>Klebsormidiophyceae</taxon>
        <taxon>Klebsormidiales</taxon>
        <taxon>Klebsormidiaceae</taxon>
        <taxon>Klebsormidium</taxon>
    </lineage>
</organism>
<dbReference type="Pfam" id="PF00699">
    <property type="entry name" value="Urease_beta"/>
    <property type="match status" value="1"/>
</dbReference>
<evidence type="ECO:0000313" key="12">
    <source>
        <dbReference type="EMBL" id="GAQ78557.1"/>
    </source>
</evidence>
<dbReference type="InterPro" id="IPR036463">
    <property type="entry name" value="Urease_gamma_sf"/>
</dbReference>
<keyword evidence="5 6" id="KW-0378">Hydrolase</keyword>
<dbReference type="GO" id="GO:0043419">
    <property type="term" value="P:urea catabolic process"/>
    <property type="evidence" value="ECO:0000318"/>
    <property type="project" value="GO_Central"/>
</dbReference>
<evidence type="ECO:0000256" key="6">
    <source>
        <dbReference type="PIRNR" id="PIRNR001222"/>
    </source>
</evidence>
<dbReference type="NCBIfam" id="NF009686">
    <property type="entry name" value="PRK13207.1"/>
    <property type="match status" value="1"/>
</dbReference>
<dbReference type="PRINTS" id="PR01752">
    <property type="entry name" value="UREASE"/>
</dbReference>
<dbReference type="OMA" id="DTMDGVH"/>
<keyword evidence="13" id="KW-1185">Reference proteome</keyword>
<feature type="active site" description="Proton donor" evidence="9 10">
    <location>
        <position position="590"/>
    </location>
</feature>
<keyword evidence="4 6" id="KW-0479">Metal-binding</keyword>
<dbReference type="InterPro" id="IPR011612">
    <property type="entry name" value="Urease_alpha_N_dom"/>
</dbReference>
<dbReference type="InterPro" id="IPR050069">
    <property type="entry name" value="Urease_subunit"/>
</dbReference>
<dbReference type="CDD" id="cd00407">
    <property type="entry name" value="Urease_beta"/>
    <property type="match status" value="1"/>
</dbReference>
<dbReference type="GO" id="GO:0009039">
    <property type="term" value="F:urease activity"/>
    <property type="evidence" value="ECO:0000318"/>
    <property type="project" value="GO_Central"/>
</dbReference>
<dbReference type="Pfam" id="PF00547">
    <property type="entry name" value="Urease_gamma"/>
    <property type="match status" value="1"/>
</dbReference>
<dbReference type="InterPro" id="IPR032466">
    <property type="entry name" value="Metal_Hydrolase"/>
</dbReference>
<dbReference type="NCBIfam" id="TIGR01792">
    <property type="entry name" value="urease_alph"/>
    <property type="match status" value="1"/>
</dbReference>
<feature type="binding site" evidence="8">
    <location>
        <position position="406"/>
    </location>
    <ligand>
        <name>Ni(2+)</name>
        <dbReference type="ChEBI" id="CHEBI:49786"/>
        <label>1</label>
    </ligand>
</feature>
<feature type="binding site" evidence="8">
    <location>
        <position position="516"/>
    </location>
    <ligand>
        <name>Ni(2+)</name>
        <dbReference type="ChEBI" id="CHEBI:49786"/>
        <label>2</label>
    </ligand>
</feature>
<dbReference type="InterPro" id="IPR029754">
    <property type="entry name" value="Urease_Ni-bd"/>
</dbReference>
<keyword evidence="3 6" id="KW-0533">Nickel</keyword>
<evidence type="ECO:0000256" key="8">
    <source>
        <dbReference type="PIRSR" id="PIRSR001222-51"/>
    </source>
</evidence>
<dbReference type="HAMAP" id="MF_01953">
    <property type="entry name" value="Urease_alpha"/>
    <property type="match status" value="1"/>
</dbReference>
<evidence type="ECO:0000256" key="5">
    <source>
        <dbReference type="ARBA" id="ARBA00022801"/>
    </source>
</evidence>
<dbReference type="NCBIfam" id="TIGR00192">
    <property type="entry name" value="urease_beta"/>
    <property type="match status" value="1"/>
</dbReference>
<dbReference type="Pfam" id="PF01979">
    <property type="entry name" value="Amidohydro_1"/>
    <property type="match status" value="1"/>
</dbReference>
<dbReference type="Gene3D" id="3.30.280.10">
    <property type="entry name" value="Urease, gamma-like subunit"/>
    <property type="match status" value="1"/>
</dbReference>
<feature type="binding site" description="via carbamate group" evidence="8">
    <location>
        <position position="487"/>
    </location>
    <ligand>
        <name>Ni(2+)</name>
        <dbReference type="ChEBI" id="CHEBI:49786"/>
        <label>1</label>
    </ligand>
</feature>
<dbReference type="SUPFAM" id="SSF51338">
    <property type="entry name" value="Composite domain of metallo-dependent hydrolases"/>
    <property type="match status" value="2"/>
</dbReference>
<dbReference type="Proteomes" id="UP000054558">
    <property type="component" value="Unassembled WGS sequence"/>
</dbReference>
<dbReference type="EC" id="3.5.1.5" evidence="2 6"/>
<proteinExistence type="inferred from homology"/>
<dbReference type="PROSITE" id="PS01120">
    <property type="entry name" value="UREASE_1"/>
    <property type="match status" value="1"/>
</dbReference>
<evidence type="ECO:0000256" key="3">
    <source>
        <dbReference type="ARBA" id="ARBA00022596"/>
    </source>
</evidence>
<dbReference type="SUPFAM" id="SSF51278">
    <property type="entry name" value="Urease, beta-subunit"/>
    <property type="match status" value="1"/>
</dbReference>
<dbReference type="InterPro" id="IPR002019">
    <property type="entry name" value="Urease_beta-like"/>
</dbReference>
<feature type="binding site" evidence="10">
    <location>
        <position position="489"/>
    </location>
    <ligand>
        <name>substrate</name>
    </ligand>
</feature>
<comment type="catalytic activity">
    <reaction evidence="6">
        <text>urea + 2 H2O + H(+) = hydrogencarbonate + 2 NH4(+)</text>
        <dbReference type="Rhea" id="RHEA:20557"/>
        <dbReference type="ChEBI" id="CHEBI:15377"/>
        <dbReference type="ChEBI" id="CHEBI:15378"/>
        <dbReference type="ChEBI" id="CHEBI:16199"/>
        <dbReference type="ChEBI" id="CHEBI:17544"/>
        <dbReference type="ChEBI" id="CHEBI:28938"/>
        <dbReference type="EC" id="3.5.1.5"/>
    </reaction>
</comment>
<dbReference type="NCBIfam" id="NF009712">
    <property type="entry name" value="PRK13241.1"/>
    <property type="match status" value="1"/>
</dbReference>
<protein>
    <recommendedName>
        <fullName evidence="2 6">Urease</fullName>
        <ecNumber evidence="2 6">3.5.1.5</ecNumber>
    </recommendedName>
    <alternativeName>
        <fullName evidence="6">Urea amidohydrolase</fullName>
    </alternativeName>
</protein>
<dbReference type="STRING" id="105231.A0A1Y1HPQ0"/>
<evidence type="ECO:0000256" key="4">
    <source>
        <dbReference type="ARBA" id="ARBA00022723"/>
    </source>
</evidence>
<dbReference type="PANTHER" id="PTHR33569:SF1">
    <property type="entry name" value="UREASE"/>
    <property type="match status" value="1"/>
</dbReference>
<dbReference type="Pfam" id="PF00449">
    <property type="entry name" value="Urease_alpha"/>
    <property type="match status" value="1"/>
</dbReference>
<comment type="cofactor">
    <cofactor evidence="8">
        <name>Ni cation</name>
        <dbReference type="ChEBI" id="CHEBI:25516"/>
    </cofactor>
    <text evidence="8">Binds 2 nickel ions per subunit.</text>
</comment>
<reference evidence="12 13" key="1">
    <citation type="journal article" date="2014" name="Nat. Commun.">
        <title>Klebsormidium flaccidum genome reveals primary factors for plant terrestrial adaptation.</title>
        <authorList>
            <person name="Hori K."/>
            <person name="Maruyama F."/>
            <person name="Fujisawa T."/>
            <person name="Togashi T."/>
            <person name="Yamamoto N."/>
            <person name="Seo M."/>
            <person name="Sato S."/>
            <person name="Yamada T."/>
            <person name="Mori H."/>
            <person name="Tajima N."/>
            <person name="Moriyama T."/>
            <person name="Ikeuchi M."/>
            <person name="Watanabe M."/>
            <person name="Wada H."/>
            <person name="Kobayashi K."/>
            <person name="Saito M."/>
            <person name="Masuda T."/>
            <person name="Sasaki-Sekimoto Y."/>
            <person name="Mashiguchi K."/>
            <person name="Awai K."/>
            <person name="Shimojima M."/>
            <person name="Masuda S."/>
            <person name="Iwai M."/>
            <person name="Nobusawa T."/>
            <person name="Narise T."/>
            <person name="Kondo S."/>
            <person name="Saito H."/>
            <person name="Sato R."/>
            <person name="Murakawa M."/>
            <person name="Ihara Y."/>
            <person name="Oshima-Yamada Y."/>
            <person name="Ohtaka K."/>
            <person name="Satoh M."/>
            <person name="Sonobe K."/>
            <person name="Ishii M."/>
            <person name="Ohtani R."/>
            <person name="Kanamori-Sato M."/>
            <person name="Honoki R."/>
            <person name="Miyazaki D."/>
            <person name="Mochizuki H."/>
            <person name="Umetsu J."/>
            <person name="Higashi K."/>
            <person name="Shibata D."/>
            <person name="Kamiya Y."/>
            <person name="Sato N."/>
            <person name="Nakamura Y."/>
            <person name="Tabata S."/>
            <person name="Ida S."/>
            <person name="Kurokawa K."/>
            <person name="Ohta H."/>
        </authorList>
    </citation>
    <scope>NUCLEOTIDE SEQUENCE [LARGE SCALE GENOMIC DNA]</scope>
    <source>
        <strain evidence="12 13">NIES-2285</strain>
    </source>
</reference>
<dbReference type="FunFam" id="3.30.280.10:FF:000001">
    <property type="entry name" value="Urease subunit alpha"/>
    <property type="match status" value="1"/>
</dbReference>
<dbReference type="UniPathway" id="UPA00258">
    <property type="reaction ID" value="UER00370"/>
</dbReference>
<dbReference type="InterPro" id="IPR011059">
    <property type="entry name" value="Metal-dep_hydrolase_composite"/>
</dbReference>
<evidence type="ECO:0000256" key="7">
    <source>
        <dbReference type="PIRSR" id="PIRSR001222-50"/>
    </source>
</evidence>
<dbReference type="AlphaFoldDB" id="A0A1Y1HPQ0"/>
<feature type="binding site" evidence="8">
    <location>
        <position position="542"/>
    </location>
    <ligand>
        <name>Ni(2+)</name>
        <dbReference type="ChEBI" id="CHEBI:49786"/>
        <label>2</label>
    </ligand>
</feature>
<dbReference type="GO" id="GO:0035550">
    <property type="term" value="C:urease complex"/>
    <property type="evidence" value="ECO:0007669"/>
    <property type="project" value="InterPro"/>
</dbReference>
<evidence type="ECO:0000256" key="2">
    <source>
        <dbReference type="ARBA" id="ARBA00012934"/>
    </source>
</evidence>
<dbReference type="PROSITE" id="PS51368">
    <property type="entry name" value="UREASE_3"/>
    <property type="match status" value="1"/>
</dbReference>
<dbReference type="CDD" id="cd00390">
    <property type="entry name" value="Urease_gamma"/>
    <property type="match status" value="1"/>
</dbReference>
<dbReference type="SMR" id="A0A1Y1HPQ0"/>
<evidence type="ECO:0000256" key="10">
    <source>
        <dbReference type="PROSITE-ProRule" id="PRU00700"/>
    </source>
</evidence>
<name>A0A1Y1HPQ0_KLENI</name>
<evidence type="ECO:0000256" key="1">
    <source>
        <dbReference type="ARBA" id="ARBA00004897"/>
    </source>
</evidence>
<evidence type="ECO:0000259" key="11">
    <source>
        <dbReference type="PROSITE" id="PS51368"/>
    </source>
</evidence>
<dbReference type="InterPro" id="IPR017951">
    <property type="entry name" value="Urease_asu_c"/>
</dbReference>
<dbReference type="EMBL" id="DF236964">
    <property type="protein sequence ID" value="GAQ78557.1"/>
    <property type="molecule type" value="Genomic_DNA"/>
</dbReference>
<dbReference type="PANTHER" id="PTHR33569">
    <property type="entry name" value="UREASE"/>
    <property type="match status" value="1"/>
</dbReference>
<dbReference type="SUPFAM" id="SSF54111">
    <property type="entry name" value="Urease, gamma-subunit"/>
    <property type="match status" value="1"/>
</dbReference>
<dbReference type="SUPFAM" id="SSF51556">
    <property type="entry name" value="Metallo-dependent hydrolases"/>
    <property type="match status" value="1"/>
</dbReference>
<dbReference type="NCBIfam" id="NF009671">
    <property type="entry name" value="PRK13192.1"/>
    <property type="match status" value="1"/>
</dbReference>
<feature type="domain" description="Urease" evidence="11">
    <location>
        <begin position="399"/>
        <end position="838"/>
    </location>
</feature>
<dbReference type="Gene3D" id="2.10.150.10">
    <property type="entry name" value="Urease, beta subunit"/>
    <property type="match status" value="1"/>
</dbReference>
<dbReference type="PIRSF" id="PIRSF001222">
    <property type="entry name" value="Urease"/>
    <property type="match status" value="1"/>
</dbReference>
<evidence type="ECO:0000313" key="13">
    <source>
        <dbReference type="Proteomes" id="UP000054558"/>
    </source>
</evidence>
<feature type="binding site" evidence="8">
    <location>
        <position position="630"/>
    </location>
    <ligand>
        <name>Ni(2+)</name>
        <dbReference type="ChEBI" id="CHEBI:49786"/>
        <label>1</label>
    </ligand>
</feature>
<dbReference type="CDD" id="cd00375">
    <property type="entry name" value="Urease_alpha"/>
    <property type="match status" value="1"/>
</dbReference>
<dbReference type="OrthoDB" id="1708534at2759"/>
<evidence type="ECO:0000256" key="9">
    <source>
        <dbReference type="PIRSR" id="PIRSR611612-52"/>
    </source>
</evidence>
<dbReference type="InterPro" id="IPR005848">
    <property type="entry name" value="Urease_asu"/>
</dbReference>
<dbReference type="NCBIfam" id="NF009682">
    <property type="entry name" value="PRK13203.1"/>
    <property type="match status" value="1"/>
</dbReference>
<dbReference type="InterPro" id="IPR002026">
    <property type="entry name" value="Urease_gamma/gamma-beta_su"/>
</dbReference>
<feature type="modified residue" description="N6-carboxylysine" evidence="7">
    <location>
        <position position="487"/>
    </location>
</feature>
<gene>
    <name evidence="12" type="ORF">KFL_000150080</name>
</gene>
<dbReference type="NCBIfam" id="TIGR00193">
    <property type="entry name" value="urease_gam"/>
    <property type="match status" value="1"/>
</dbReference>
<accession>A0A1Y1HPQ0</accession>
<feature type="binding site" description="via carbamate group" evidence="8">
    <location>
        <position position="487"/>
    </location>
    <ligand>
        <name>Ni(2+)</name>
        <dbReference type="ChEBI" id="CHEBI:49786"/>
        <label>2</label>
    </ligand>
</feature>